<dbReference type="InterPro" id="IPR020846">
    <property type="entry name" value="MFS_dom"/>
</dbReference>
<feature type="transmembrane region" description="Helical" evidence="6">
    <location>
        <begin position="140"/>
        <end position="163"/>
    </location>
</feature>
<dbReference type="Gene3D" id="1.20.1250.20">
    <property type="entry name" value="MFS general substrate transporter like domains"/>
    <property type="match status" value="2"/>
</dbReference>
<evidence type="ECO:0000256" key="5">
    <source>
        <dbReference type="ARBA" id="ARBA00023136"/>
    </source>
</evidence>
<feature type="transmembrane region" description="Helical" evidence="6">
    <location>
        <begin position="46"/>
        <end position="66"/>
    </location>
</feature>
<dbReference type="InterPro" id="IPR036259">
    <property type="entry name" value="MFS_trans_sf"/>
</dbReference>
<keyword evidence="9" id="KW-1185">Reference proteome</keyword>
<feature type="transmembrane region" description="Helical" evidence="6">
    <location>
        <begin position="73"/>
        <end position="94"/>
    </location>
</feature>
<dbReference type="InterPro" id="IPR050375">
    <property type="entry name" value="MFS_TsgA-like"/>
</dbReference>
<feature type="domain" description="Major facilitator superfamily (MFS) profile" evidence="7">
    <location>
        <begin position="12"/>
        <end position="428"/>
    </location>
</feature>
<protein>
    <submittedName>
        <fullName evidence="8">L-fucose:H+ symporter permease</fullName>
    </submittedName>
</protein>
<proteinExistence type="predicted"/>
<sequence>MERRRQDGAVLTQAIIIALFFLWGVANNLNDVLIPHLKKAFFLSDLQSGLVQSAFYLGYFFLALPASIVMRRYGYKIAVLVGLGLFGLGALMFYPASAALQYPLFLAALFVIASGLAFLETSANPLITVLGDPATSERRLNFAQAFNPLGSITAVFLGGHFILSGVEPTKAQFDAMSAAQLAAFQAQEARSTQLPYLVIAAVVFGWAALVACTRFPAAATRPPREDVANAPSAGAAIAALFRRPRFLFGVAAQFFYVGAQVGVWSYMIRYAQHEVGLGEKAAAAYLTWSLVGFMAGRFAGTAAMGKISPTRLMAVFAAINTALTLFAALAGGKPGLMALAATSFFMSIMFPTIFATTIKDLGPLTKTGSSFLVMAIIGGAVFTALMGAISDLSAINLAILVPSACFAVVAAYGLSAARAALSMDTTTALKAPHA</sequence>
<keyword evidence="5 6" id="KW-0472">Membrane</keyword>
<reference evidence="8 9" key="1">
    <citation type="journal article" date="2015" name="Biotechnol. Bioeng.">
        <title>Genome sequence and phenotypic characterization of Caulobacter segnis.</title>
        <authorList>
            <person name="Patel S."/>
            <person name="Fletcher B."/>
            <person name="Scott D.C."/>
            <person name="Ely B."/>
        </authorList>
    </citation>
    <scope>NUCLEOTIDE SEQUENCE [LARGE SCALE GENOMIC DNA]</scope>
    <source>
        <strain evidence="8 9">TK0059</strain>
    </source>
</reference>
<keyword evidence="4 6" id="KW-1133">Transmembrane helix</keyword>
<keyword evidence="2" id="KW-1003">Cell membrane</keyword>
<evidence type="ECO:0000256" key="4">
    <source>
        <dbReference type="ARBA" id="ARBA00022989"/>
    </source>
</evidence>
<feature type="transmembrane region" description="Helical" evidence="6">
    <location>
        <begin position="336"/>
        <end position="358"/>
    </location>
</feature>
<dbReference type="RefSeq" id="WP_013078967.1">
    <property type="nucleotide sequence ID" value="NZ_CP027850.1"/>
</dbReference>
<dbReference type="Pfam" id="PF07690">
    <property type="entry name" value="MFS_1"/>
    <property type="match status" value="1"/>
</dbReference>
<evidence type="ECO:0000256" key="6">
    <source>
        <dbReference type="SAM" id="Phobius"/>
    </source>
</evidence>
<organism evidence="8 9">
    <name type="scientific">Caulobacter segnis</name>
    <dbReference type="NCBI Taxonomy" id="88688"/>
    <lineage>
        <taxon>Bacteria</taxon>
        <taxon>Pseudomonadati</taxon>
        <taxon>Pseudomonadota</taxon>
        <taxon>Alphaproteobacteria</taxon>
        <taxon>Caulobacterales</taxon>
        <taxon>Caulobacteraceae</taxon>
        <taxon>Caulobacter</taxon>
    </lineage>
</organism>
<dbReference type="InterPro" id="IPR005275">
    <property type="entry name" value="Lfuc_symporter_FucP"/>
</dbReference>
<evidence type="ECO:0000259" key="7">
    <source>
        <dbReference type="PROSITE" id="PS50850"/>
    </source>
</evidence>
<comment type="subcellular location">
    <subcellularLocation>
        <location evidence="1">Cell inner membrane</location>
        <topology evidence="1">Multi-pass membrane protein</topology>
    </subcellularLocation>
</comment>
<feature type="transmembrane region" description="Helical" evidence="6">
    <location>
        <begin position="194"/>
        <end position="215"/>
    </location>
</feature>
<gene>
    <name evidence="8" type="primary">fucP</name>
    <name evidence="8" type="ORF">B7G68_09425</name>
</gene>
<evidence type="ECO:0000313" key="8">
    <source>
        <dbReference type="EMBL" id="AVQ02043.1"/>
    </source>
</evidence>
<feature type="transmembrane region" description="Helical" evidence="6">
    <location>
        <begin position="7"/>
        <end position="26"/>
    </location>
</feature>
<feature type="transmembrane region" description="Helical" evidence="6">
    <location>
        <begin position="246"/>
        <end position="267"/>
    </location>
</feature>
<accession>A0ABN5ISP3</accession>
<evidence type="ECO:0000256" key="1">
    <source>
        <dbReference type="ARBA" id="ARBA00004429"/>
    </source>
</evidence>
<dbReference type="PANTHER" id="PTHR43702:SF11">
    <property type="entry name" value="L-FUCOSE-PROTON SYMPORTER"/>
    <property type="match status" value="1"/>
</dbReference>
<dbReference type="CDD" id="cd17394">
    <property type="entry name" value="MFS_FucP_like"/>
    <property type="match status" value="1"/>
</dbReference>
<feature type="transmembrane region" description="Helical" evidence="6">
    <location>
        <begin position="370"/>
        <end position="389"/>
    </location>
</feature>
<dbReference type="SUPFAM" id="SSF103473">
    <property type="entry name" value="MFS general substrate transporter"/>
    <property type="match status" value="1"/>
</dbReference>
<dbReference type="EMBL" id="CP027850">
    <property type="protein sequence ID" value="AVQ02043.1"/>
    <property type="molecule type" value="Genomic_DNA"/>
</dbReference>
<feature type="transmembrane region" description="Helical" evidence="6">
    <location>
        <begin position="312"/>
        <end position="330"/>
    </location>
</feature>
<evidence type="ECO:0000256" key="2">
    <source>
        <dbReference type="ARBA" id="ARBA00022475"/>
    </source>
</evidence>
<feature type="transmembrane region" description="Helical" evidence="6">
    <location>
        <begin position="282"/>
        <end position="300"/>
    </location>
</feature>
<feature type="transmembrane region" description="Helical" evidence="6">
    <location>
        <begin position="395"/>
        <end position="414"/>
    </location>
</feature>
<dbReference type="PANTHER" id="PTHR43702">
    <property type="entry name" value="L-FUCOSE-PROTON SYMPORTER"/>
    <property type="match status" value="1"/>
</dbReference>
<dbReference type="PROSITE" id="PS50850">
    <property type="entry name" value="MFS"/>
    <property type="match status" value="1"/>
</dbReference>
<keyword evidence="3 6" id="KW-0812">Transmembrane</keyword>
<evidence type="ECO:0000313" key="9">
    <source>
        <dbReference type="Proteomes" id="UP000240527"/>
    </source>
</evidence>
<dbReference type="InterPro" id="IPR011701">
    <property type="entry name" value="MFS"/>
</dbReference>
<dbReference type="NCBIfam" id="TIGR00885">
    <property type="entry name" value="fucP"/>
    <property type="match status" value="1"/>
</dbReference>
<dbReference type="Proteomes" id="UP000240527">
    <property type="component" value="Chromosome"/>
</dbReference>
<name>A0ABN5ISP3_9CAUL</name>
<evidence type="ECO:0000256" key="3">
    <source>
        <dbReference type="ARBA" id="ARBA00022692"/>
    </source>
</evidence>